<sequence>MAGVLDLVYVALALLVAVGGVFTVWWIGRDLDDGIDPTSDLMRALGVSVFLVALAWPLVA</sequence>
<keyword evidence="1" id="KW-0812">Transmembrane</keyword>
<evidence type="ECO:0000256" key="1">
    <source>
        <dbReference type="SAM" id="Phobius"/>
    </source>
</evidence>
<organism evidence="2 3">
    <name type="scientific">Halobacterium hubeiense</name>
    <dbReference type="NCBI Taxonomy" id="1407499"/>
    <lineage>
        <taxon>Archaea</taxon>
        <taxon>Methanobacteriati</taxon>
        <taxon>Methanobacteriota</taxon>
        <taxon>Stenosarchaea group</taxon>
        <taxon>Halobacteria</taxon>
        <taxon>Halobacteriales</taxon>
        <taxon>Halobacteriaceae</taxon>
        <taxon>Halobacterium</taxon>
    </lineage>
</organism>
<feature type="transmembrane region" description="Helical" evidence="1">
    <location>
        <begin position="40"/>
        <end position="59"/>
    </location>
</feature>
<dbReference type="KEGG" id="hhb:Hhub_1881"/>
<proteinExistence type="predicted"/>
<dbReference type="Proteomes" id="UP000066737">
    <property type="component" value="Chromosome I"/>
</dbReference>
<feature type="transmembrane region" description="Helical" evidence="1">
    <location>
        <begin position="7"/>
        <end position="28"/>
    </location>
</feature>
<dbReference type="RefSeq" id="WP_059056347.1">
    <property type="nucleotide sequence ID" value="NZ_CEML01000002.1"/>
</dbReference>
<gene>
    <name evidence="2" type="ORF">HHUB_1881</name>
</gene>
<name>A0A0U5H1J0_9EURY</name>
<dbReference type="OrthoDB" id="379758at2157"/>
<evidence type="ECO:0000313" key="2">
    <source>
        <dbReference type="EMBL" id="CQH52735.1"/>
    </source>
</evidence>
<reference evidence="3" key="1">
    <citation type="journal article" date="2016" name="Environ. Microbiol.">
        <title>The complete genome of a viable archaeum isolated from 123-million-year-old rock salt.</title>
        <authorList>
            <person name="Jaakkola S.T."/>
            <person name="Pfeiffer F."/>
            <person name="Ravantti J.J."/>
            <person name="Guo Q."/>
            <person name="Liu Y."/>
            <person name="Chen X."/>
            <person name="Ma H."/>
            <person name="Yang C."/>
            <person name="Oksanen H.M."/>
            <person name="Bamford D.H."/>
        </authorList>
    </citation>
    <scope>NUCLEOTIDE SEQUENCE</scope>
    <source>
        <strain evidence="3">JI20-1</strain>
    </source>
</reference>
<dbReference type="AlphaFoldDB" id="A0A0U5H1J0"/>
<keyword evidence="3" id="KW-1185">Reference proteome</keyword>
<accession>A0A0U5H1J0</accession>
<dbReference type="STRING" id="1407499.HHUB_1881"/>
<protein>
    <submittedName>
        <fullName evidence="2">Uncharacterized protein</fullName>
    </submittedName>
</protein>
<dbReference type="EMBL" id="LN831302">
    <property type="protein sequence ID" value="CQH52735.1"/>
    <property type="molecule type" value="Genomic_DNA"/>
</dbReference>
<evidence type="ECO:0000313" key="3">
    <source>
        <dbReference type="Proteomes" id="UP000066737"/>
    </source>
</evidence>
<keyword evidence="1" id="KW-1133">Transmembrane helix</keyword>
<dbReference type="GeneID" id="91109358"/>
<keyword evidence="1" id="KW-0472">Membrane</keyword>